<dbReference type="EMBL" id="ANIE01000009">
    <property type="protein sequence ID" value="KEF30204.1"/>
    <property type="molecule type" value="Genomic_DNA"/>
</dbReference>
<evidence type="ECO:0000313" key="3">
    <source>
        <dbReference type="Proteomes" id="UP000035057"/>
    </source>
</evidence>
<dbReference type="AlphaFoldDB" id="A0A072MXR4"/>
<accession>A0A072MXR4</accession>
<comment type="caution">
    <text evidence="2">The sequence shown here is derived from an EMBL/GenBank/DDBJ whole genome shotgun (WGS) entry which is preliminary data.</text>
</comment>
<reference evidence="2 3" key="1">
    <citation type="submission" date="2012-12" db="EMBL/GenBank/DDBJ databases">
        <title>Genome assembly of Marinobacter sp. AK21.</title>
        <authorList>
            <person name="Khatri I."/>
            <person name="Kumar R."/>
            <person name="Vaidya B."/>
            <person name="Subramanian S."/>
            <person name="Pinnaka A."/>
        </authorList>
    </citation>
    <scope>NUCLEOTIDE SEQUENCE [LARGE SCALE GENOMIC DNA]</scope>
    <source>
        <strain evidence="2 3">AK21</strain>
    </source>
</reference>
<organism evidence="2 3">
    <name type="scientific">Marinobacter nitratireducens</name>
    <dbReference type="NCBI Taxonomy" id="1137280"/>
    <lineage>
        <taxon>Bacteria</taxon>
        <taxon>Pseudomonadati</taxon>
        <taxon>Pseudomonadota</taxon>
        <taxon>Gammaproteobacteria</taxon>
        <taxon>Pseudomonadales</taxon>
        <taxon>Marinobacteraceae</taxon>
        <taxon>Marinobacter</taxon>
    </lineage>
</organism>
<feature type="chain" id="PRO_5001682003" evidence="1">
    <location>
        <begin position="26"/>
        <end position="190"/>
    </location>
</feature>
<dbReference type="PATRIC" id="fig|1137280.3.peg.3198"/>
<dbReference type="OrthoDB" id="6075581at2"/>
<name>A0A072MXR4_9GAMM</name>
<dbReference type="RefSeq" id="WP_036134148.1">
    <property type="nucleotide sequence ID" value="NZ_ANIE01000009.1"/>
</dbReference>
<keyword evidence="3" id="KW-1185">Reference proteome</keyword>
<evidence type="ECO:0000313" key="2">
    <source>
        <dbReference type="EMBL" id="KEF30204.1"/>
    </source>
</evidence>
<evidence type="ECO:0000256" key="1">
    <source>
        <dbReference type="SAM" id="SignalP"/>
    </source>
</evidence>
<proteinExistence type="predicted"/>
<sequence>MKKSAVRTSKAWLLGLCLVAASPLAIGHGAPDISGQPEGLIKIRITSVPDRDAINALILDAPRPGILLSYQGEDPITVLGSNNEPMLRFSRTSVEANSASPTWQALPNVKATNSVRANLDGVADEHWVTLSNSGSFGWLDPRLAVAAEHREHDSGSGWSIPIRTLNDGVKQLRGRAIFEKVELAARHRSQ</sequence>
<protein>
    <submittedName>
        <fullName evidence="2">Uncharacterized protein</fullName>
    </submittedName>
</protein>
<dbReference type="Proteomes" id="UP000035057">
    <property type="component" value="Unassembled WGS sequence"/>
</dbReference>
<gene>
    <name evidence="2" type="ORF">D777_03380</name>
</gene>
<keyword evidence="1" id="KW-0732">Signal</keyword>
<dbReference type="STRING" id="1137280.D777_03380"/>
<feature type="signal peptide" evidence="1">
    <location>
        <begin position="1"/>
        <end position="25"/>
    </location>
</feature>